<sequence length="70" mass="8011">MSVVQVTLSQRGKRKDIPTCLIEQQMLRSCGVVMSGEDARLDFIQSVIKLYARLDPTVTSCRLLEWKQQL</sequence>
<reference evidence="1 2" key="1">
    <citation type="submission" date="2015-01" db="EMBL/GenBank/DDBJ databases">
        <title>Evolution of Trichinella species and genotypes.</title>
        <authorList>
            <person name="Korhonen P.K."/>
            <person name="Edoardo P."/>
            <person name="Giuseppe L.R."/>
            <person name="Gasser R.B."/>
        </authorList>
    </citation>
    <scope>NUCLEOTIDE SEQUENCE [LARGE SCALE GENOMIC DNA]</scope>
    <source>
        <strain evidence="1">ISS1029</strain>
    </source>
</reference>
<accession>A0A0V1GVM6</accession>
<name>A0A0V1GVM6_9BILA</name>
<gene>
    <name evidence="1" type="ORF">T11_9770</name>
</gene>
<comment type="caution">
    <text evidence="1">The sequence shown here is derived from an EMBL/GenBank/DDBJ whole genome shotgun (WGS) entry which is preliminary data.</text>
</comment>
<keyword evidence="2" id="KW-1185">Reference proteome</keyword>
<organism evidence="1 2">
    <name type="scientific">Trichinella zimbabwensis</name>
    <dbReference type="NCBI Taxonomy" id="268475"/>
    <lineage>
        <taxon>Eukaryota</taxon>
        <taxon>Metazoa</taxon>
        <taxon>Ecdysozoa</taxon>
        <taxon>Nematoda</taxon>
        <taxon>Enoplea</taxon>
        <taxon>Dorylaimia</taxon>
        <taxon>Trichinellida</taxon>
        <taxon>Trichinellidae</taxon>
        <taxon>Trichinella</taxon>
    </lineage>
</organism>
<dbReference type="EMBL" id="JYDP01000236">
    <property type="protein sequence ID" value="KRZ02258.1"/>
    <property type="molecule type" value="Genomic_DNA"/>
</dbReference>
<evidence type="ECO:0000313" key="2">
    <source>
        <dbReference type="Proteomes" id="UP000055024"/>
    </source>
</evidence>
<dbReference type="AlphaFoldDB" id="A0A0V1GVM6"/>
<proteinExistence type="predicted"/>
<dbReference type="Proteomes" id="UP000055024">
    <property type="component" value="Unassembled WGS sequence"/>
</dbReference>
<protein>
    <submittedName>
        <fullName evidence="1">Uncharacterized protein</fullName>
    </submittedName>
</protein>
<evidence type="ECO:0000313" key="1">
    <source>
        <dbReference type="EMBL" id="KRZ02258.1"/>
    </source>
</evidence>